<evidence type="ECO:0008006" key="3">
    <source>
        <dbReference type="Google" id="ProtNLM"/>
    </source>
</evidence>
<organism evidence="1 2">
    <name type="scientific">Dysgonomonas alginatilytica</name>
    <dbReference type="NCBI Taxonomy" id="1605892"/>
    <lineage>
        <taxon>Bacteria</taxon>
        <taxon>Pseudomonadati</taxon>
        <taxon>Bacteroidota</taxon>
        <taxon>Bacteroidia</taxon>
        <taxon>Bacteroidales</taxon>
        <taxon>Dysgonomonadaceae</taxon>
        <taxon>Dysgonomonas</taxon>
    </lineage>
</organism>
<protein>
    <recommendedName>
        <fullName evidence="3">Virulence RhuM family protein</fullName>
    </recommendedName>
</protein>
<evidence type="ECO:0000313" key="1">
    <source>
        <dbReference type="EMBL" id="PXV58451.1"/>
    </source>
</evidence>
<gene>
    <name evidence="1" type="ORF">CLV62_1462</name>
</gene>
<dbReference type="PANTHER" id="PTHR35810">
    <property type="entry name" value="CYTOPLASMIC PROTEIN-RELATED"/>
    <property type="match status" value="1"/>
</dbReference>
<comment type="caution">
    <text evidence="1">The sequence shown here is derived from an EMBL/GenBank/DDBJ whole genome shotgun (WGS) entry which is preliminary data.</text>
</comment>
<dbReference type="RefSeq" id="WP_110312589.1">
    <property type="nucleotide sequence ID" value="NZ_QICL01000046.1"/>
</dbReference>
<keyword evidence="2" id="KW-1185">Reference proteome</keyword>
<dbReference type="PANTHER" id="PTHR35810:SF1">
    <property type="entry name" value="CYTOPLASMIC PROTEIN"/>
    <property type="match status" value="1"/>
</dbReference>
<reference evidence="1 2" key="1">
    <citation type="submission" date="2018-03" db="EMBL/GenBank/DDBJ databases">
        <title>Genomic Encyclopedia of Archaeal and Bacterial Type Strains, Phase II (KMG-II): from individual species to whole genera.</title>
        <authorList>
            <person name="Goeker M."/>
        </authorList>
    </citation>
    <scope>NUCLEOTIDE SEQUENCE [LARGE SCALE GENOMIC DNA]</scope>
    <source>
        <strain evidence="1 2">DSM 100214</strain>
    </source>
</reference>
<dbReference type="OrthoDB" id="1036309at2"/>
<name>A0A2V3PHK2_9BACT</name>
<proteinExistence type="predicted"/>
<dbReference type="Proteomes" id="UP000247973">
    <property type="component" value="Unassembled WGS sequence"/>
</dbReference>
<dbReference type="AlphaFoldDB" id="A0A2V3PHK2"/>
<evidence type="ECO:0000313" key="2">
    <source>
        <dbReference type="Proteomes" id="UP000247973"/>
    </source>
</evidence>
<accession>A0A2V3PHK2</accession>
<sequence>MKTTDKGKLAIVTDHNSNLQIIFEPVNNTVWLHKSELPSLLGVTVQAIHACLNAIRRENAIDVEQTCRYDLYVSGKRVCYDIREVNLKVIIAMAFRIHSPRADMLIEWFIGQCLKPKLYDFPLCDTQQNYSLN</sequence>
<dbReference type="EMBL" id="QICL01000046">
    <property type="protein sequence ID" value="PXV58451.1"/>
    <property type="molecule type" value="Genomic_DNA"/>
</dbReference>